<protein>
    <recommendedName>
        <fullName evidence="4">DUF5681 domain-containing protein</fullName>
    </recommendedName>
</protein>
<evidence type="ECO:0000313" key="2">
    <source>
        <dbReference type="EMBL" id="RLQ89318.1"/>
    </source>
</evidence>
<evidence type="ECO:0008006" key="4">
    <source>
        <dbReference type="Google" id="ProtNLM"/>
    </source>
</evidence>
<feature type="region of interest" description="Disordered" evidence="1">
    <location>
        <begin position="1"/>
        <end position="35"/>
    </location>
</feature>
<organism evidence="2 3">
    <name type="scientific">Notoacmeibacter ruber</name>
    <dbReference type="NCBI Taxonomy" id="2670375"/>
    <lineage>
        <taxon>Bacteria</taxon>
        <taxon>Pseudomonadati</taxon>
        <taxon>Pseudomonadota</taxon>
        <taxon>Alphaproteobacteria</taxon>
        <taxon>Hyphomicrobiales</taxon>
        <taxon>Notoacmeibacteraceae</taxon>
        <taxon>Notoacmeibacter</taxon>
    </lineage>
</organism>
<accession>A0A3L7JEV2</accession>
<dbReference type="EMBL" id="RCWN01000001">
    <property type="protein sequence ID" value="RLQ89318.1"/>
    <property type="molecule type" value="Genomic_DNA"/>
</dbReference>
<keyword evidence="3" id="KW-1185">Reference proteome</keyword>
<evidence type="ECO:0000256" key="1">
    <source>
        <dbReference type="SAM" id="MobiDB-lite"/>
    </source>
</evidence>
<dbReference type="RefSeq" id="WP_121646285.1">
    <property type="nucleotide sequence ID" value="NZ_RCWN01000001.1"/>
</dbReference>
<feature type="compositionally biased region" description="Basic and acidic residues" evidence="1">
    <location>
        <begin position="1"/>
        <end position="18"/>
    </location>
</feature>
<name>A0A3L7JEV2_9HYPH</name>
<gene>
    <name evidence="2" type="ORF">D8780_01505</name>
</gene>
<proteinExistence type="predicted"/>
<evidence type="ECO:0000313" key="3">
    <source>
        <dbReference type="Proteomes" id="UP000281094"/>
    </source>
</evidence>
<dbReference type="AlphaFoldDB" id="A0A3L7JEV2"/>
<sequence>MKKPEDRADDAEAGRDSSGRFASGWTGRPKGSRNKATLAAETLLEGEAEELTRKAIELAKNGDTTALRLCLERVVPVRKGVVIAFDMPPLNGLGTISEVASSIISTVAEGTLSPEEGQALIGMIESYRRTLEASDLEQRIKALEEAANGQG</sequence>
<comment type="caution">
    <text evidence="2">The sequence shown here is derived from an EMBL/GenBank/DDBJ whole genome shotgun (WGS) entry which is preliminary data.</text>
</comment>
<dbReference type="Proteomes" id="UP000281094">
    <property type="component" value="Unassembled WGS sequence"/>
</dbReference>
<reference evidence="2 3" key="1">
    <citation type="submission" date="2018-10" db="EMBL/GenBank/DDBJ databases">
        <title>Notoacmeibacter sp. M2BS9Y-3-1, whole genome shotgun sequence.</title>
        <authorList>
            <person name="Tuo L."/>
        </authorList>
    </citation>
    <scope>NUCLEOTIDE SEQUENCE [LARGE SCALE GENOMIC DNA]</scope>
    <source>
        <strain evidence="2 3">M2BS9Y-3-1</strain>
    </source>
</reference>